<evidence type="ECO:0000313" key="4">
    <source>
        <dbReference type="Proteomes" id="UP001140293"/>
    </source>
</evidence>
<feature type="compositionally biased region" description="Low complexity" evidence="1">
    <location>
        <begin position="97"/>
        <end position="108"/>
    </location>
</feature>
<feature type="region of interest" description="Disordered" evidence="1">
    <location>
        <begin position="2013"/>
        <end position="2033"/>
    </location>
</feature>
<proteinExistence type="predicted"/>
<accession>A0A9X2YK28</accession>
<feature type="compositionally biased region" description="Polar residues" evidence="1">
    <location>
        <begin position="923"/>
        <end position="933"/>
    </location>
</feature>
<feature type="compositionally biased region" description="Polar residues" evidence="1">
    <location>
        <begin position="1224"/>
        <end position="1241"/>
    </location>
</feature>
<feature type="compositionally biased region" description="Acidic residues" evidence="1">
    <location>
        <begin position="70"/>
        <end position="86"/>
    </location>
</feature>
<feature type="region of interest" description="Disordered" evidence="1">
    <location>
        <begin position="209"/>
        <end position="228"/>
    </location>
</feature>
<dbReference type="Pfam" id="PF07676">
    <property type="entry name" value="PD40"/>
    <property type="match status" value="1"/>
</dbReference>
<dbReference type="EMBL" id="JACKSJ010000043">
    <property type="protein sequence ID" value="MCV7169393.1"/>
    <property type="molecule type" value="Genomic_DNA"/>
</dbReference>
<gene>
    <name evidence="3" type="ORF">H7I41_05580</name>
</gene>
<dbReference type="Gene3D" id="2.130.10.10">
    <property type="entry name" value="YVTN repeat-like/Quinoprotein amine dehydrogenase"/>
    <property type="match status" value="2"/>
</dbReference>
<dbReference type="InterPro" id="IPR011044">
    <property type="entry name" value="Quino_amine_DH_bsu"/>
</dbReference>
<dbReference type="Proteomes" id="UP001140293">
    <property type="component" value="Unassembled WGS sequence"/>
</dbReference>
<comment type="caution">
    <text evidence="3">The sequence shown here is derived from an EMBL/GenBank/DDBJ whole genome shotgun (WGS) entry which is preliminary data.</text>
</comment>
<protein>
    <submittedName>
        <fullName evidence="3">Tandem-95 repeat protein</fullName>
    </submittedName>
</protein>
<dbReference type="PANTHER" id="PTHR47197">
    <property type="entry name" value="PROTEIN NIRF"/>
    <property type="match status" value="1"/>
</dbReference>
<name>A0A9X2YK28_9MYCO</name>
<dbReference type="SUPFAM" id="SSF63829">
    <property type="entry name" value="Calcium-dependent phosphotriesterase"/>
    <property type="match status" value="1"/>
</dbReference>
<evidence type="ECO:0000256" key="2">
    <source>
        <dbReference type="SAM" id="SignalP"/>
    </source>
</evidence>
<organism evidence="3 4">
    <name type="scientific">[Mycobacterium] manitobense</name>
    <dbReference type="NCBI Taxonomy" id="190147"/>
    <lineage>
        <taxon>Bacteria</taxon>
        <taxon>Bacillati</taxon>
        <taxon>Actinomycetota</taxon>
        <taxon>Actinomycetes</taxon>
        <taxon>Mycobacteriales</taxon>
        <taxon>Mycobacteriaceae</taxon>
        <taxon>Mycolicibacterium</taxon>
    </lineage>
</organism>
<feature type="compositionally biased region" description="Polar residues" evidence="1">
    <location>
        <begin position="1258"/>
        <end position="1267"/>
    </location>
</feature>
<feature type="compositionally biased region" description="Polar residues" evidence="1">
    <location>
        <begin position="2017"/>
        <end position="2033"/>
    </location>
</feature>
<dbReference type="InterPro" id="IPR010221">
    <property type="entry name" value="VCBS_dom"/>
</dbReference>
<feature type="region of interest" description="Disordered" evidence="1">
    <location>
        <begin position="26"/>
        <end position="200"/>
    </location>
</feature>
<dbReference type="InterPro" id="IPR015943">
    <property type="entry name" value="WD40/YVTN_repeat-like_dom_sf"/>
</dbReference>
<feature type="compositionally biased region" description="Basic and acidic residues" evidence="1">
    <location>
        <begin position="34"/>
        <end position="46"/>
    </location>
</feature>
<feature type="chain" id="PRO_5040957085" evidence="2">
    <location>
        <begin position="27"/>
        <end position="2384"/>
    </location>
</feature>
<reference evidence="3" key="2">
    <citation type="journal article" date="2022" name="BMC Genomics">
        <title>Comparative genome analysis of mycobacteria focusing on tRNA and non-coding RNA.</title>
        <authorList>
            <person name="Behra P.R.K."/>
            <person name="Pettersson B.M.F."/>
            <person name="Ramesh M."/>
            <person name="Das S."/>
            <person name="Dasgupta S."/>
            <person name="Kirsebom L.A."/>
        </authorList>
    </citation>
    <scope>NUCLEOTIDE SEQUENCE</scope>
    <source>
        <strain evidence="3">DSM 44615</strain>
    </source>
</reference>
<dbReference type="PANTHER" id="PTHR47197:SF3">
    <property type="entry name" value="DIHYDRO-HEME D1 DEHYDROGENASE"/>
    <property type="match status" value="1"/>
</dbReference>
<dbReference type="Pfam" id="PF17963">
    <property type="entry name" value="Big_9"/>
    <property type="match status" value="7"/>
</dbReference>
<dbReference type="InterPro" id="IPR011964">
    <property type="entry name" value="YVTN_b-propeller_repeat"/>
</dbReference>
<sequence>MAMGYSRYIGRVGALAVALGVGTAVAASAGVASADDRDTQSADNKTDSSATGNDSTGSTGKASTATGDNAETDDDNNEDADEDDGQSESREPDEPGEGAPVGAEGGDAQLEDEDQGKEEVAQIPNEDATGGDPAVSVGDQRAQGPTNRRKDKPAEIASSAVATPAGKPEQAAASTAEVTVAPSRERTLVSEQPPAAAGTPVITHAFDDGVLANPPAEQPAGEPPTGAVASLVSGLLNPFGENAPEAPMDSPAEWVLLAAARREVGQDTNNISTFATTTEVTNSLVTTAVDPNLGTVIIDPLTGAVSGTVVAADPTGQNRKPSYAVTTPPGSGTFTINKTTGAFTYTPTAAQRVLAGFSAIPDDTVAVVVTVTYGTTKIAKTLSVPVDPVSITDIGDVATGDGAYGLAVTNDRAYVSNTDAGTVTVIDTVTGQWLADIDVDDEPMGIALTPDGKKLYVTSATTRTVSVIDTATRQVTAQIQLGQRSPQLMAISPDGKTLYVTTTVYDDDGLVVSSEITKISTATNKIAGAVKNVGLVPYGITVSPDGKNIYVIAEVESEGDYQTGVFVFSATGSTAKQIVGVGDRPEAVAVSRDNKLVYIGDYNTGTISVVNAATNAVVTSFTTSPESIDEIVVHPSGTMLMVLNFQTNAIDIYNIAAGYTQMGSVPTNATTEINFPEAKFSPDGQQLYFTSDGVLQAVSLVPVNTQPEVGTPTPGVVTPATGAVTGDFGVTDPDDDTLKYTVVSGPARGKLVVNPNGTYTYTPTPAARHVAAADDAGDLAFDSFTVTVTDGRRGVVTQTVTVNIEPANKVPTIKQTVGKPVAATGVVSGSVTATDADRDAVTYTKTSDPQWGTVAVDAKGKFVYTPTPDARHAAATPTGAKTDSFTITVDDGHGSTQAVAVSVAIAAKNTAPTASGSIERPDNSSGVVTGSITPTDGDGDVLTYSTSATTKGTLVVNADGTFTYTPTPQARAAVRTGGTAAKTETFTITVSDGHGGTSTVTMTAQIVAAGNRAPTGVAEVPNPPSTSSGAVTGKITGSDLDGDKVTYSVPATTAKGTVKVTAAGVYTYTPTAAARHAAAGAPAGSALTKDTFTVTVQDGVGGWGSVTVEVDILGANAKPTGRATAKAPNANGDVIVTVTGTDRDKDTLTFAAPTTTAKGTVVHNGNGSFTYTPTPEARQAAGANGAPAASKTDTFTVTIDDGHGGVTPVTVKVSIAPTNINAAPTGGSYTPTGQPNSTTGVVTGKVSASDPNGDPLTYSGSGTTDKGTYNVTSNGTLTYTPTPAARHAASADGATTTVTQDTVSISVSDGRGGTHQFAVTVDIDPKNTAPTGSFTASDPNASAVVTGTVTSGDTDGDALTMSAPGTSAKGGTVTFNATTGVYTYKPTDAAREAAAAPNAPAAAKTDTFAVTITDGHGGTTTVTVQVSVAPAVTSVNPAPINGSPLGNAIVGSTGRIFQPVVTVSANGTVSTVVRVYQPSGAVIATTAAFTGTPAPPITRTDGGITLITYDEAAKTATVRIISASGNVTATTVTAEVGFAVVGENGRDYLLVPYFDAAQNRGRARLLSLTAGPATAYVIDMDPSFGPDGSAAALQVSGTAQNPSARIVAIDADGNARTLTIPSSHVGGATGNVTAGPNGTAYLATVVQTPSGEATEVLVFGSSGGFTTRRIDGFTPTQDVIVAPNGTAYVLTERFGTQEHRVYVITNGVVGTPSFTSFFGPTALGAAADGTLYVLNPDSDADVNRLLIVGPNASMKTVEIGEFDFSVPHVIGTDNNIYLNLRVNGQDALVVVAPSGLQRALPFYVDVEPSFSGEEKLVFADDGTAYALVQTANGYVVHASTDGFFTSGSSDPINASTGHLQVGPDGTAYLVSNNSEALVTRIDRYGNITGTVVDYGGTVVGPIAFGNNGTAYVTVQKGFGATATTTVWAITAASVTVVKTVAGTAAVAALGSQAQSPAVSISDSGKVILTSVTESAQGGNPTTQVSLSDEVSVPPLRSSVTQQRPVAATGVVTGSVTQAPPDSDPTSTMQYSGSTTGPLGTVVVNPDGTYTFTPSAAARTYVQAQKTAGYVDFFVKAADSQGGVSYIPVSAPILPANYPTQEVVFPPVSTHDLIALPGYIDPSDWHQVGTFDVTTLAAFLKNGRDVIGDPCVNYDCGSGDRGWDYQIQNRKLVKAPPLQTDPETGMPVSPDVYVLALLNPPGSQSGDRIVLGWRKMRVGEDITVKQDYNQTDRFTVTYEAMAFMPGTFPEDQFHTRIPGVVGGYIFNNEIPESADTALQIDEDNMREEFNRKEARRRAASSLGEGAALTLWGLENLNPVGVAGKPATRGARAVKTVAPVLVDGVVVTLDVMSKDEAVQQNGSSETPMLYHEGANLGRTQIGIPPV</sequence>
<keyword evidence="2" id="KW-0732">Signal</keyword>
<dbReference type="NCBIfam" id="TIGR01965">
    <property type="entry name" value="VCBS_repeat"/>
    <property type="match status" value="6"/>
</dbReference>
<dbReference type="SUPFAM" id="SSF50969">
    <property type="entry name" value="YVTN repeat-like/Quinoprotein amine dehydrogenase"/>
    <property type="match status" value="1"/>
</dbReference>
<dbReference type="RefSeq" id="WP_264011583.1">
    <property type="nucleotide sequence ID" value="NZ_JACKSJ010000043.1"/>
</dbReference>
<dbReference type="NCBIfam" id="NF012211">
    <property type="entry name" value="tand_rpt_95"/>
    <property type="match status" value="1"/>
</dbReference>
<dbReference type="NCBIfam" id="TIGR02276">
    <property type="entry name" value="beta_rpt_yvtn"/>
    <property type="match status" value="1"/>
</dbReference>
<dbReference type="InterPro" id="IPR051200">
    <property type="entry name" value="Host-pathogen_enzymatic-act"/>
</dbReference>
<feature type="compositionally biased region" description="Low complexity" evidence="1">
    <location>
        <begin position="55"/>
        <end position="69"/>
    </location>
</feature>
<dbReference type="SUPFAM" id="SSF101898">
    <property type="entry name" value="NHL repeat"/>
    <property type="match status" value="1"/>
</dbReference>
<feature type="region of interest" description="Disordered" evidence="1">
    <location>
        <begin position="1015"/>
        <end position="1035"/>
    </location>
</feature>
<feature type="region of interest" description="Disordered" evidence="1">
    <location>
        <begin position="1224"/>
        <end position="1267"/>
    </location>
</feature>
<feature type="region of interest" description="Disordered" evidence="1">
    <location>
        <begin position="913"/>
        <end position="933"/>
    </location>
</feature>
<dbReference type="InterPro" id="IPR011659">
    <property type="entry name" value="WD40"/>
</dbReference>
<feature type="signal peptide" evidence="2">
    <location>
        <begin position="1"/>
        <end position="26"/>
    </location>
</feature>
<keyword evidence="4" id="KW-1185">Reference proteome</keyword>
<reference evidence="3" key="1">
    <citation type="submission" date="2020-07" db="EMBL/GenBank/DDBJ databases">
        <authorList>
            <person name="Pettersson B.M.F."/>
            <person name="Behra P.R.K."/>
            <person name="Ramesh M."/>
            <person name="Das S."/>
            <person name="Dasgupta S."/>
            <person name="Kirsebom L.A."/>
        </authorList>
    </citation>
    <scope>NUCLEOTIDE SEQUENCE</scope>
    <source>
        <strain evidence="3">DSM 44615</strain>
    </source>
</reference>
<evidence type="ECO:0000313" key="3">
    <source>
        <dbReference type="EMBL" id="MCV7169393.1"/>
    </source>
</evidence>
<evidence type="ECO:0000256" key="1">
    <source>
        <dbReference type="SAM" id="MobiDB-lite"/>
    </source>
</evidence>